<dbReference type="AlphaFoldDB" id="A0A239PUL5"/>
<evidence type="ECO:0000313" key="5">
    <source>
        <dbReference type="Proteomes" id="UP000198307"/>
    </source>
</evidence>
<dbReference type="GO" id="GO:0016301">
    <property type="term" value="F:kinase activity"/>
    <property type="evidence" value="ECO:0007669"/>
    <property type="project" value="UniProtKB-KW"/>
</dbReference>
<evidence type="ECO:0000313" key="4">
    <source>
        <dbReference type="EMBL" id="SNT73994.1"/>
    </source>
</evidence>
<keyword evidence="1" id="KW-0808">Transferase</keyword>
<dbReference type="Gene3D" id="3.40.1190.20">
    <property type="match status" value="1"/>
</dbReference>
<dbReference type="OrthoDB" id="9813569at2"/>
<accession>A0A239PUL5</accession>
<dbReference type="GO" id="GO:0005829">
    <property type="term" value="C:cytosol"/>
    <property type="evidence" value="ECO:0007669"/>
    <property type="project" value="TreeGrafter"/>
</dbReference>
<dbReference type="Proteomes" id="UP000198307">
    <property type="component" value="Unassembled WGS sequence"/>
</dbReference>
<dbReference type="PANTHER" id="PTHR10584:SF166">
    <property type="entry name" value="RIBOKINASE"/>
    <property type="match status" value="1"/>
</dbReference>
<name>A0A239PUL5_9RHOB</name>
<protein>
    <recommendedName>
        <fullName evidence="3">Carbohydrate kinase PfkB domain-containing protein</fullName>
    </recommendedName>
</protein>
<dbReference type="Pfam" id="PF00294">
    <property type="entry name" value="PfkB"/>
    <property type="match status" value="1"/>
</dbReference>
<reference evidence="4 5" key="1">
    <citation type="submission" date="2017-07" db="EMBL/GenBank/DDBJ databases">
        <authorList>
            <person name="Sun Z.S."/>
            <person name="Albrecht U."/>
            <person name="Echele G."/>
            <person name="Lee C.C."/>
        </authorList>
    </citation>
    <scope>NUCLEOTIDE SEQUENCE [LARGE SCALE GENOMIC DNA]</scope>
    <source>
        <strain evidence="4 5">DSM 14827</strain>
    </source>
</reference>
<evidence type="ECO:0000256" key="2">
    <source>
        <dbReference type="ARBA" id="ARBA00022777"/>
    </source>
</evidence>
<proteinExistence type="predicted"/>
<dbReference type="SUPFAM" id="SSF53613">
    <property type="entry name" value="Ribokinase-like"/>
    <property type="match status" value="1"/>
</dbReference>
<dbReference type="EMBL" id="FZQB01000006">
    <property type="protein sequence ID" value="SNT73994.1"/>
    <property type="molecule type" value="Genomic_DNA"/>
</dbReference>
<evidence type="ECO:0000256" key="1">
    <source>
        <dbReference type="ARBA" id="ARBA00022679"/>
    </source>
</evidence>
<gene>
    <name evidence="4" type="ORF">SAMN05444959_106174</name>
</gene>
<keyword evidence="5" id="KW-1185">Reference proteome</keyword>
<dbReference type="PANTHER" id="PTHR10584">
    <property type="entry name" value="SUGAR KINASE"/>
    <property type="match status" value="1"/>
</dbReference>
<dbReference type="InterPro" id="IPR029056">
    <property type="entry name" value="Ribokinase-like"/>
</dbReference>
<feature type="domain" description="Carbohydrate kinase PfkB" evidence="3">
    <location>
        <begin position="3"/>
        <end position="295"/>
    </location>
</feature>
<organism evidence="4 5">
    <name type="scientific">Paracoccus seriniphilus</name>
    <dbReference type="NCBI Taxonomy" id="184748"/>
    <lineage>
        <taxon>Bacteria</taxon>
        <taxon>Pseudomonadati</taxon>
        <taxon>Pseudomonadota</taxon>
        <taxon>Alphaproteobacteria</taxon>
        <taxon>Rhodobacterales</taxon>
        <taxon>Paracoccaceae</taxon>
        <taxon>Paracoccus</taxon>
    </lineage>
</organism>
<dbReference type="RefSeq" id="WP_089344354.1">
    <property type="nucleotide sequence ID" value="NZ_CP067130.1"/>
</dbReference>
<dbReference type="CDD" id="cd01166">
    <property type="entry name" value="KdgK"/>
    <property type="match status" value="1"/>
</dbReference>
<evidence type="ECO:0000259" key="3">
    <source>
        <dbReference type="Pfam" id="PF00294"/>
    </source>
</evidence>
<keyword evidence="2" id="KW-0418">Kinase</keyword>
<dbReference type="InterPro" id="IPR011611">
    <property type="entry name" value="PfkB_dom"/>
</dbReference>
<sequence length="317" mass="33266">MQHDVSVIGLYILDILGHPVDHIPPGGEVDFIDQIRLTVAGTAGGTVVDLAKLGLHCMAVGAVGDDEKADFVLDSLNRHGVDTQQMQRLTGVPTSASILNIRRNGDRPALHQRGASDHFDLADDALEAVLAAPIIHLGGTGLLAKLDGAPSARLLAEAKRRGRTVTFDLLGANDGTIDLLTDLFPHIDYFMPSIEEARLISGASSIDATAAFFIDKGVRQCVFTLGGEGACFIDHKGEKLLQPAFDIQVVDTTGCGDAFDAGFITALHHKMDLTTALGFAQASAALVATGLGSDAGITSFKDTLAFMNTTNRLPAAG</sequence>